<evidence type="ECO:0000256" key="3">
    <source>
        <dbReference type="PIRSR" id="PIRSR000390-1"/>
    </source>
</evidence>
<keyword evidence="7" id="KW-1185">Reference proteome</keyword>
<comment type="similarity">
    <text evidence="2 5">Belongs to the DegT/DnrJ/EryC1 family.</text>
</comment>
<dbReference type="PIRSF" id="PIRSF000390">
    <property type="entry name" value="PLP_StrS"/>
    <property type="match status" value="1"/>
</dbReference>
<proteinExistence type="inferred from homology"/>
<protein>
    <submittedName>
        <fullName evidence="6">DegT/DnrJ/EryC1/StrS family aminotransferase</fullName>
    </submittedName>
</protein>
<feature type="modified residue" description="N6-(pyridoxal phosphate)lysine" evidence="4">
    <location>
        <position position="154"/>
    </location>
</feature>
<dbReference type="SUPFAM" id="SSF53383">
    <property type="entry name" value="PLP-dependent transferases"/>
    <property type="match status" value="1"/>
</dbReference>
<evidence type="ECO:0000256" key="4">
    <source>
        <dbReference type="PIRSR" id="PIRSR000390-2"/>
    </source>
</evidence>
<gene>
    <name evidence="6" type="ORF">FEM03_13950</name>
</gene>
<dbReference type="Gene3D" id="3.40.640.10">
    <property type="entry name" value="Type I PLP-dependent aspartate aminotransferase-like (Major domain)"/>
    <property type="match status" value="1"/>
</dbReference>
<feature type="active site" description="Proton acceptor" evidence="3">
    <location>
        <position position="154"/>
    </location>
</feature>
<evidence type="ECO:0000313" key="6">
    <source>
        <dbReference type="EMBL" id="TLD70346.1"/>
    </source>
</evidence>
<dbReference type="InterPro" id="IPR000653">
    <property type="entry name" value="DegT/StrS_aminotransferase"/>
</dbReference>
<keyword evidence="6" id="KW-0032">Aminotransferase</keyword>
<dbReference type="GO" id="GO:0000271">
    <property type="term" value="P:polysaccharide biosynthetic process"/>
    <property type="evidence" value="ECO:0007669"/>
    <property type="project" value="TreeGrafter"/>
</dbReference>
<evidence type="ECO:0000313" key="7">
    <source>
        <dbReference type="Proteomes" id="UP000306196"/>
    </source>
</evidence>
<evidence type="ECO:0000256" key="5">
    <source>
        <dbReference type="RuleBase" id="RU004508"/>
    </source>
</evidence>
<organism evidence="6 7">
    <name type="scientific">Phragmitibacter flavus</name>
    <dbReference type="NCBI Taxonomy" id="2576071"/>
    <lineage>
        <taxon>Bacteria</taxon>
        <taxon>Pseudomonadati</taxon>
        <taxon>Verrucomicrobiota</taxon>
        <taxon>Verrucomicrobiia</taxon>
        <taxon>Verrucomicrobiales</taxon>
        <taxon>Verrucomicrobiaceae</taxon>
        <taxon>Phragmitibacter</taxon>
    </lineage>
</organism>
<dbReference type="Proteomes" id="UP000306196">
    <property type="component" value="Unassembled WGS sequence"/>
</dbReference>
<evidence type="ECO:0000256" key="1">
    <source>
        <dbReference type="ARBA" id="ARBA00022898"/>
    </source>
</evidence>
<keyword evidence="6" id="KW-0808">Transferase</keyword>
<dbReference type="OrthoDB" id="9810913at2"/>
<keyword evidence="1 4" id="KW-0663">Pyridoxal phosphate</keyword>
<name>A0A5R8KDG7_9BACT</name>
<sequence>MTNGGKQNSDLVEVLRTRLRCANVATFNNGTTALLLALRALRLRGEVVTTPFTFPATTHAIDWAGLTPVFADIDARTGCLDPAAVEAAVTKDTSAILAVHVFGIPCDVEALGAIAKKHGLKLIYDAAHAFGVEVGGRAIGSYGDISMFSLHATKLFHTAEGGALTFRDASLAKDLHLLHNFGIADEDHVAMSGINGKMNELQAALGLCVMEVLDEEYAKRATVVKRYRDQLRNVPGVECMLPGPGVRPSMQYMPVRIGPESHSDRDAMFNGMRQQNIMSRRYFRPLCSSIEPYAHLPSAAPQGLPNAVGLEKEILCLPLHGGLKDEDVDRVCEVLVAGSAK</sequence>
<dbReference type="EMBL" id="VAUV01000009">
    <property type="protein sequence ID" value="TLD70346.1"/>
    <property type="molecule type" value="Genomic_DNA"/>
</dbReference>
<dbReference type="InterPro" id="IPR015424">
    <property type="entry name" value="PyrdxlP-dep_Trfase"/>
</dbReference>
<dbReference type="PANTHER" id="PTHR30244:SF9">
    <property type="entry name" value="PROTEIN RV3402C"/>
    <property type="match status" value="1"/>
</dbReference>
<dbReference type="InterPro" id="IPR015422">
    <property type="entry name" value="PyrdxlP-dep_Trfase_small"/>
</dbReference>
<dbReference type="PANTHER" id="PTHR30244">
    <property type="entry name" value="TRANSAMINASE"/>
    <property type="match status" value="1"/>
</dbReference>
<dbReference type="GO" id="GO:0008483">
    <property type="term" value="F:transaminase activity"/>
    <property type="evidence" value="ECO:0007669"/>
    <property type="project" value="UniProtKB-KW"/>
</dbReference>
<dbReference type="AlphaFoldDB" id="A0A5R8KDG7"/>
<evidence type="ECO:0000256" key="2">
    <source>
        <dbReference type="ARBA" id="ARBA00037999"/>
    </source>
</evidence>
<dbReference type="Gene3D" id="3.90.1150.10">
    <property type="entry name" value="Aspartate Aminotransferase, domain 1"/>
    <property type="match status" value="1"/>
</dbReference>
<dbReference type="Pfam" id="PF01041">
    <property type="entry name" value="DegT_DnrJ_EryC1"/>
    <property type="match status" value="1"/>
</dbReference>
<accession>A0A5R8KDG7</accession>
<dbReference type="GO" id="GO:0030170">
    <property type="term" value="F:pyridoxal phosphate binding"/>
    <property type="evidence" value="ECO:0007669"/>
    <property type="project" value="TreeGrafter"/>
</dbReference>
<dbReference type="InterPro" id="IPR015421">
    <property type="entry name" value="PyrdxlP-dep_Trfase_major"/>
</dbReference>
<comment type="caution">
    <text evidence="6">The sequence shown here is derived from an EMBL/GenBank/DDBJ whole genome shotgun (WGS) entry which is preliminary data.</text>
</comment>
<reference evidence="6 7" key="1">
    <citation type="submission" date="2019-05" db="EMBL/GenBank/DDBJ databases">
        <title>Verrucobacter flavum gen. nov., sp. nov. a new member of the family Verrucomicrobiaceae.</title>
        <authorList>
            <person name="Szuroczki S."/>
            <person name="Abbaszade G."/>
            <person name="Szabo A."/>
            <person name="Felfoldi T."/>
            <person name="Schumann P."/>
            <person name="Boka K."/>
            <person name="Keki Z."/>
            <person name="Toumi M."/>
            <person name="Toth E."/>
        </authorList>
    </citation>
    <scope>NUCLEOTIDE SEQUENCE [LARGE SCALE GENOMIC DNA]</scope>
    <source>
        <strain evidence="6 7">MG-N-17</strain>
    </source>
</reference>
<dbReference type="CDD" id="cd00616">
    <property type="entry name" value="AHBA_syn"/>
    <property type="match status" value="1"/>
</dbReference>